<sequence>MEASSVTFKQAQTLFPNEWVLVGNPVMRGAVVEDGVVLFHSKDKKEVCYLGRNQSAGFERIAVAFTGQLAPDRKIGILRRL</sequence>
<comment type="caution">
    <text evidence="1">The sequence shown here is derived from an EMBL/GenBank/DDBJ whole genome shotgun (WGS) entry which is preliminary data.</text>
</comment>
<accession>A0A0D8ZKI2</accession>
<gene>
    <name evidence="1" type="ORF">UH38_24405</name>
</gene>
<dbReference type="AlphaFoldDB" id="A0A0D8ZKI2"/>
<keyword evidence="2" id="KW-1185">Reference proteome</keyword>
<proteinExistence type="predicted"/>
<evidence type="ECO:0000313" key="1">
    <source>
        <dbReference type="EMBL" id="KJH69348.1"/>
    </source>
</evidence>
<dbReference type="Proteomes" id="UP000032452">
    <property type="component" value="Unassembled WGS sequence"/>
</dbReference>
<dbReference type="OrthoDB" id="1495197at2"/>
<dbReference type="STRING" id="1618023.UH38_24405"/>
<name>A0A0D8ZKI2_9CYAN</name>
<organism evidence="1 2">
    <name type="scientific">Aliterella atlantica CENA595</name>
    <dbReference type="NCBI Taxonomy" id="1618023"/>
    <lineage>
        <taxon>Bacteria</taxon>
        <taxon>Bacillati</taxon>
        <taxon>Cyanobacteriota</taxon>
        <taxon>Cyanophyceae</taxon>
        <taxon>Chroococcidiopsidales</taxon>
        <taxon>Aliterellaceae</taxon>
        <taxon>Aliterella</taxon>
    </lineage>
</organism>
<dbReference type="RefSeq" id="WP_045057321.1">
    <property type="nucleotide sequence ID" value="NZ_CAWMDP010000044.1"/>
</dbReference>
<reference evidence="1 2" key="1">
    <citation type="submission" date="2015-02" db="EMBL/GenBank/DDBJ databases">
        <title>Draft genome of a novel marine cyanobacterium (Chroococcales) isolated from South Atlantic Ocean.</title>
        <authorList>
            <person name="Rigonato J."/>
            <person name="Alvarenga D.O."/>
            <person name="Branco L.H."/>
            <person name="Varani A.M."/>
            <person name="Brandini F.P."/>
            <person name="Fiore M.F."/>
        </authorList>
    </citation>
    <scope>NUCLEOTIDE SEQUENCE [LARGE SCALE GENOMIC DNA]</scope>
    <source>
        <strain evidence="1 2">CENA595</strain>
    </source>
</reference>
<dbReference type="EMBL" id="JYON01000052">
    <property type="protein sequence ID" value="KJH69348.1"/>
    <property type="molecule type" value="Genomic_DNA"/>
</dbReference>
<protein>
    <submittedName>
        <fullName evidence="1">Uncharacterized protein</fullName>
    </submittedName>
</protein>
<evidence type="ECO:0000313" key="2">
    <source>
        <dbReference type="Proteomes" id="UP000032452"/>
    </source>
</evidence>